<evidence type="ECO:0000313" key="5">
    <source>
        <dbReference type="Proteomes" id="UP000271889"/>
    </source>
</evidence>
<dbReference type="InterPro" id="IPR009878">
    <property type="entry name" value="Phlebovirus_G2_fusion"/>
</dbReference>
<dbReference type="Gene3D" id="3.30.420.10">
    <property type="entry name" value="Ribonuclease H-like superfamily/Ribonuclease H"/>
    <property type="match status" value="1"/>
</dbReference>
<name>A0A3P6QDJ1_CYLGO</name>
<reference evidence="4 5" key="1">
    <citation type="submission" date="2018-11" db="EMBL/GenBank/DDBJ databases">
        <authorList>
            <consortium name="Pathogen Informatics"/>
        </authorList>
    </citation>
    <scope>NUCLEOTIDE SEQUENCE [LARGE SCALE GENOMIC DNA]</scope>
</reference>
<dbReference type="PANTHER" id="PTHR47331:SF1">
    <property type="entry name" value="GAG-LIKE PROTEIN"/>
    <property type="match status" value="1"/>
</dbReference>
<keyword evidence="2" id="KW-0472">Membrane</keyword>
<feature type="region of interest" description="Disordered" evidence="1">
    <location>
        <begin position="1279"/>
        <end position="1310"/>
    </location>
</feature>
<organism evidence="4 5">
    <name type="scientific">Cylicostephanus goldi</name>
    <name type="common">Nematode worm</name>
    <dbReference type="NCBI Taxonomy" id="71465"/>
    <lineage>
        <taxon>Eukaryota</taxon>
        <taxon>Metazoa</taxon>
        <taxon>Ecdysozoa</taxon>
        <taxon>Nematoda</taxon>
        <taxon>Chromadorea</taxon>
        <taxon>Rhabditida</taxon>
        <taxon>Rhabditina</taxon>
        <taxon>Rhabditomorpha</taxon>
        <taxon>Strongyloidea</taxon>
        <taxon>Strongylidae</taxon>
        <taxon>Cylicostephanus</taxon>
    </lineage>
</organism>
<evidence type="ECO:0000256" key="1">
    <source>
        <dbReference type="SAM" id="MobiDB-lite"/>
    </source>
</evidence>
<dbReference type="InterPro" id="IPR001584">
    <property type="entry name" value="Integrase_cat-core"/>
</dbReference>
<dbReference type="InterPro" id="IPR008042">
    <property type="entry name" value="Retrotrans_Pao"/>
</dbReference>
<dbReference type="GO" id="GO:0042575">
    <property type="term" value="C:DNA polymerase complex"/>
    <property type="evidence" value="ECO:0007669"/>
    <property type="project" value="UniProtKB-ARBA"/>
</dbReference>
<dbReference type="InterPro" id="IPR036397">
    <property type="entry name" value="RNaseH_sf"/>
</dbReference>
<feature type="non-terminal residue" evidence="4">
    <location>
        <position position="1776"/>
    </location>
</feature>
<feature type="domain" description="Integrase catalytic" evidence="3">
    <location>
        <begin position="945"/>
        <end position="1141"/>
    </location>
</feature>
<dbReference type="Gene3D" id="2.60.98.50">
    <property type="match status" value="1"/>
</dbReference>
<dbReference type="InterPro" id="IPR041588">
    <property type="entry name" value="Integrase_H2C2"/>
</dbReference>
<feature type="transmembrane region" description="Helical" evidence="2">
    <location>
        <begin position="1452"/>
        <end position="1473"/>
    </location>
</feature>
<dbReference type="OrthoDB" id="5869260at2759"/>
<feature type="compositionally biased region" description="Basic and acidic residues" evidence="1">
    <location>
        <begin position="1279"/>
        <end position="1309"/>
    </location>
</feature>
<dbReference type="Proteomes" id="UP000271889">
    <property type="component" value="Unassembled WGS sequence"/>
</dbReference>
<dbReference type="InterPro" id="IPR012337">
    <property type="entry name" value="RNaseH-like_sf"/>
</dbReference>
<dbReference type="EMBL" id="UYRV01000033">
    <property type="protein sequence ID" value="VDK40503.1"/>
    <property type="molecule type" value="Genomic_DNA"/>
</dbReference>
<feature type="transmembrane region" description="Helical" evidence="2">
    <location>
        <begin position="1335"/>
        <end position="1354"/>
    </location>
</feature>
<dbReference type="Gene3D" id="1.10.340.70">
    <property type="match status" value="1"/>
</dbReference>
<sequence>MYTFGNADPIPTKCSITTLDLWDKQNKKHRVQLCATPLLVSKGKTAQLSEADKEFISRNKLQLSKSLRNEETQPQILLGCDQLWNFLEVPSSKFSLPSGLHLIPSKLGYLICGKQHSEKFQSGEIKKPISAMINTLVNFDDELKQWEKYWTIDSSGVCEFTGTKNAEKAAVNKKVQEFFDETIQKRPDGYYVRFPYKENHPPLPTNEAIARKRLTSVLSSLKLKPNILQEYEKILQDQLEKGIIEEIPNQLPAQGLLHYIPHQPVVTPKKETTKVRIVFDASSHYKQCPSLNDILHQGPLILPELITLLLRFRIPTYAITADVEKAFLQVHLHEDDRDVTRFFWVHDVTLPPEGDNVKTLRFTRVTFGLNVSPFLLGRTIQYHLEHSEEDHELAQEIRENLYVDNLILSAQTLEEARIKASRARAIFEHMKMNLREFASNDTQLKETLPEEACAKTTTMKLLGIKWETKLDTLSICCEIPPTKTVTKRIIARQIASVYDPFGWLTPLLTKPKRFQQELWKKKFDWDSVLPAPLAQEWNEIRQHAHGFQKSFSRRVPQKAKLAIFADASEIAMATCAYLFGGDTATLIAAKCKFPSIQGKTTIPKMEMNALTMAVRLALSIFNAIGRGSDTCSKEIYILADSKIALHWISTTQDRKGAGVLVNNRVTEVNRILEVLQEAGITVYFKYVPTSDNPADAGTRGLTKEQMENHIWWHGPEFLTKHSSEWPTLDFPVTIKSAEKIAVINSIVEQSMGSRSTEQLVELDRYSTFTQAKRITAWLLLFLLKCMRGLPPERRKQIENELLEICNLKNSNLPTHINAGLMRAAEVLLIRDHQRLFLSNNYKRSMENTLRLFQDHEKIWRSQGRFANSSLNQDTKTPIFIAPKTQLAALLMKEAHGTYHLGIEHTIAKVREHYWIPKIRQQVRHLVSTCFQCKKFNGLPYPYPDSGSLPEFRTRQSRTFQHIGLDFFDLPNIPEGNDQTKAYGCIFTCATTRLIHLEVVKSMATTEFLNALRRFIARRGVPDSITCDNAPTFLLSEAILTDQELPDINPEILKTATNHSIEWRHITPYAPWQGGFYERLIKSIKHALYKAIHPANISSFDHLTTVITEIEACLNSRPLTYQGSDQESLNIIRPIDFVQRDVVLTFPYSQSEPPSDTTYHTREEMQALETRMQAEKALQASCAITEKFWKIWREQYLPSLREKHKQNISSKRHCKEDPRVNDVVLISDPVLPRNEWKIARITALRKNLRGEIREAELITHKKRKLRRPINLLIPLELEDSRPEDAQQDNEQHPYREKDKQTSSHNYDLRPRKPISYVDSTVTSVIQEANAKSKPKWFLFYLMLFSCITGILSFEAKTISLTCEKDGLLIETSKNVTAEICADNQCRFQKLQTGKIRVQFSPGITLHDHLVTLKWIDNGRTLTTQKVCDKLSFCDNIDCWFCGTLLLNPECWPIGAIISLALILYGIIAAIYLALYVPVTIGKPIRVLFWLFMMIIKLLLLKGWHCVRAILRHRYKPRHRSRTARLTEALAVVALIAFMSTAFACQQIDVLEHRLTVCEITDRKEVCSIEIKEVLKLSTFKQQACLRLTKNGSHIENIKVRWKGLRLYCDKETLFFTRASNLQVIDSKRCPHMGSCTGEKCAAINASSKIPELEQGNQFPGRTGCLESCGGLGCDCFYPSSGCLFYRVYATPKNSDVYEIFRCERWREDVKLDIYIEDLRLGKQHFVVSAIPNIPVPFPDLHLTLTSISIPPIPSLHDRFITNGIDTALWKSAVAPDL</sequence>
<dbReference type="GO" id="GO:0003676">
    <property type="term" value="F:nucleic acid binding"/>
    <property type="evidence" value="ECO:0007669"/>
    <property type="project" value="InterPro"/>
</dbReference>
<dbReference type="Pfam" id="PF18701">
    <property type="entry name" value="DUF5641"/>
    <property type="match status" value="1"/>
</dbReference>
<dbReference type="SUPFAM" id="SSF53098">
    <property type="entry name" value="Ribonuclease H-like"/>
    <property type="match status" value="1"/>
</dbReference>
<dbReference type="Pfam" id="PF17921">
    <property type="entry name" value="Integrase_H2C2"/>
    <property type="match status" value="1"/>
</dbReference>
<dbReference type="InterPro" id="IPR000477">
    <property type="entry name" value="RT_dom"/>
</dbReference>
<dbReference type="Pfam" id="PF00078">
    <property type="entry name" value="RVT_1"/>
    <property type="match status" value="1"/>
</dbReference>
<dbReference type="InterPro" id="IPR040676">
    <property type="entry name" value="DUF5641"/>
</dbReference>
<keyword evidence="5" id="KW-1185">Reference proteome</keyword>
<dbReference type="PANTHER" id="PTHR47331">
    <property type="entry name" value="PHD-TYPE DOMAIN-CONTAINING PROTEIN"/>
    <property type="match status" value="1"/>
</dbReference>
<dbReference type="InterPro" id="IPR043502">
    <property type="entry name" value="DNA/RNA_pol_sf"/>
</dbReference>
<feature type="transmembrane region" description="Helical" evidence="2">
    <location>
        <begin position="1485"/>
        <end position="1503"/>
    </location>
</feature>
<gene>
    <name evidence="4" type="ORF">CGOC_LOCUS46</name>
</gene>
<keyword evidence="2" id="KW-1133">Transmembrane helix</keyword>
<accession>A0A3P6QDJ1</accession>
<dbReference type="GO" id="GO:0015074">
    <property type="term" value="P:DNA integration"/>
    <property type="evidence" value="ECO:0007669"/>
    <property type="project" value="InterPro"/>
</dbReference>
<protein>
    <recommendedName>
        <fullName evidence="3">Integrase catalytic domain-containing protein</fullName>
    </recommendedName>
</protein>
<dbReference type="Gene3D" id="3.10.10.10">
    <property type="entry name" value="HIV Type 1 Reverse Transcriptase, subunit A, domain 1"/>
    <property type="match status" value="1"/>
</dbReference>
<keyword evidence="2" id="KW-0812">Transmembrane</keyword>
<proteinExistence type="predicted"/>
<evidence type="ECO:0000259" key="3">
    <source>
        <dbReference type="PROSITE" id="PS50994"/>
    </source>
</evidence>
<evidence type="ECO:0000313" key="4">
    <source>
        <dbReference type="EMBL" id="VDK40503.1"/>
    </source>
</evidence>
<dbReference type="CDD" id="cd01644">
    <property type="entry name" value="RT_pepA17"/>
    <property type="match status" value="1"/>
</dbReference>
<dbReference type="SUPFAM" id="SSF56672">
    <property type="entry name" value="DNA/RNA polymerases"/>
    <property type="match status" value="1"/>
</dbReference>
<feature type="transmembrane region" description="Helical" evidence="2">
    <location>
        <begin position="1524"/>
        <end position="1542"/>
    </location>
</feature>
<dbReference type="PROSITE" id="PS50994">
    <property type="entry name" value="INTEGRASE"/>
    <property type="match status" value="1"/>
</dbReference>
<dbReference type="Pfam" id="PF05380">
    <property type="entry name" value="Peptidase_A17"/>
    <property type="match status" value="1"/>
</dbReference>
<evidence type="ECO:0000256" key="2">
    <source>
        <dbReference type="SAM" id="Phobius"/>
    </source>
</evidence>
<dbReference type="Gene3D" id="3.30.70.270">
    <property type="match status" value="1"/>
</dbReference>
<dbReference type="InterPro" id="IPR043128">
    <property type="entry name" value="Rev_trsase/Diguanyl_cyclase"/>
</dbReference>
<dbReference type="Pfam" id="PF07245">
    <property type="entry name" value="Phlebovirus_G2"/>
    <property type="match status" value="1"/>
</dbReference>